<dbReference type="Pfam" id="PF00111">
    <property type="entry name" value="Fer2"/>
    <property type="match status" value="1"/>
</dbReference>
<keyword evidence="2" id="KW-1003">Cell membrane</keyword>
<accession>A0A4U1JGP1</accession>
<dbReference type="GO" id="GO:0006171">
    <property type="term" value="P:cAMP biosynthetic process"/>
    <property type="evidence" value="ECO:0007669"/>
    <property type="project" value="TreeGrafter"/>
</dbReference>
<dbReference type="InterPro" id="IPR036010">
    <property type="entry name" value="2Fe-2S_ferredoxin-like_sf"/>
</dbReference>
<evidence type="ECO:0000259" key="5">
    <source>
        <dbReference type="PROSITE" id="PS51085"/>
    </source>
</evidence>
<keyword evidence="7" id="KW-1185">Reference proteome</keyword>
<gene>
    <name evidence="6" type="ORF">E8A74_11660</name>
</gene>
<evidence type="ECO:0000256" key="3">
    <source>
        <dbReference type="ARBA" id="ARBA00023136"/>
    </source>
</evidence>
<dbReference type="AlphaFoldDB" id="A0A4U1JGP1"/>
<dbReference type="RefSeq" id="WP_136929031.1">
    <property type="nucleotide sequence ID" value="NZ_SSMQ01000009.1"/>
</dbReference>
<evidence type="ECO:0000313" key="6">
    <source>
        <dbReference type="EMBL" id="TKD09808.1"/>
    </source>
</evidence>
<dbReference type="PANTHER" id="PTHR43081">
    <property type="entry name" value="ADENYLATE CYCLASE, TERMINAL-DIFFERENTIATION SPECIFIC-RELATED"/>
    <property type="match status" value="1"/>
</dbReference>
<dbReference type="PROSITE" id="PS50125">
    <property type="entry name" value="GUANYLATE_CYCLASE_2"/>
    <property type="match status" value="1"/>
</dbReference>
<evidence type="ECO:0000313" key="7">
    <source>
        <dbReference type="Proteomes" id="UP000309215"/>
    </source>
</evidence>
<dbReference type="GO" id="GO:0051536">
    <property type="term" value="F:iron-sulfur cluster binding"/>
    <property type="evidence" value="ECO:0007669"/>
    <property type="project" value="InterPro"/>
</dbReference>
<dbReference type="SUPFAM" id="SSF54292">
    <property type="entry name" value="2Fe-2S ferredoxin-like"/>
    <property type="match status" value="1"/>
</dbReference>
<reference evidence="6 7" key="1">
    <citation type="submission" date="2019-04" db="EMBL/GenBank/DDBJ databases">
        <authorList>
            <person name="Li Y."/>
            <person name="Wang J."/>
        </authorList>
    </citation>
    <scope>NUCLEOTIDE SEQUENCE [LARGE SCALE GENOMIC DNA]</scope>
    <source>
        <strain evidence="6 7">DSM 14668</strain>
    </source>
</reference>
<evidence type="ECO:0000259" key="4">
    <source>
        <dbReference type="PROSITE" id="PS50125"/>
    </source>
</evidence>
<dbReference type="GO" id="GO:0004016">
    <property type="term" value="F:adenylate cyclase activity"/>
    <property type="evidence" value="ECO:0007669"/>
    <property type="project" value="UniProtKB-ARBA"/>
</dbReference>
<dbReference type="InterPro" id="IPR029787">
    <property type="entry name" value="Nucleotide_cyclase"/>
</dbReference>
<dbReference type="GO" id="GO:0005886">
    <property type="term" value="C:plasma membrane"/>
    <property type="evidence" value="ECO:0007669"/>
    <property type="project" value="UniProtKB-SubCell"/>
</dbReference>
<sequence>MPSIFYAPDQISIDVEERQTLLNAALSAGIPHTHVCGGHARCSTCRVIVVEGLDNVEPPNEVERALAERLGLPREVRIACQATVRGPVRVRRLVLDDDDVALVGRMRASKVDLTPVGEEIRVAILFSDIRGFTPFTEALLPYDVIHVLNRHFEAMGSAVASAGGFINNYMGDGFMALFGVDGKPDAPMRAVRAALGMLSAMQSKMTPYLRATYGHVFDIGIGIHYGEAVVGPIGSFDRKAITAIGDAVNFASRIESATKDVGARLLVSEAVYREVTGRVTIGKTARVSVKGKTGEHQLFEVTAASEA</sequence>
<dbReference type="CDD" id="cd07302">
    <property type="entry name" value="CHD"/>
    <property type="match status" value="1"/>
</dbReference>
<dbReference type="OrthoDB" id="9810588at2"/>
<dbReference type="SUPFAM" id="SSF55073">
    <property type="entry name" value="Nucleotide cyclase"/>
    <property type="match status" value="1"/>
</dbReference>
<organism evidence="6 7">
    <name type="scientific">Polyangium fumosum</name>
    <dbReference type="NCBI Taxonomy" id="889272"/>
    <lineage>
        <taxon>Bacteria</taxon>
        <taxon>Pseudomonadati</taxon>
        <taxon>Myxococcota</taxon>
        <taxon>Polyangia</taxon>
        <taxon>Polyangiales</taxon>
        <taxon>Polyangiaceae</taxon>
        <taxon>Polyangium</taxon>
    </lineage>
</organism>
<dbReference type="InterPro" id="IPR001041">
    <property type="entry name" value="2Fe-2S_ferredoxin-type"/>
</dbReference>
<dbReference type="InterPro" id="IPR050697">
    <property type="entry name" value="Adenylyl/Guanylyl_Cyclase_3/4"/>
</dbReference>
<dbReference type="EMBL" id="SSMQ01000009">
    <property type="protein sequence ID" value="TKD09808.1"/>
    <property type="molecule type" value="Genomic_DNA"/>
</dbReference>
<proteinExistence type="predicted"/>
<keyword evidence="3" id="KW-0472">Membrane</keyword>
<evidence type="ECO:0000256" key="2">
    <source>
        <dbReference type="ARBA" id="ARBA00022475"/>
    </source>
</evidence>
<dbReference type="CDD" id="cd00207">
    <property type="entry name" value="fer2"/>
    <property type="match status" value="1"/>
</dbReference>
<dbReference type="Gene3D" id="3.10.20.30">
    <property type="match status" value="1"/>
</dbReference>
<dbReference type="Pfam" id="PF00211">
    <property type="entry name" value="Guanylate_cyc"/>
    <property type="match status" value="1"/>
</dbReference>
<comment type="subcellular location">
    <subcellularLocation>
        <location evidence="1">Cell membrane</location>
        <topology evidence="1">Multi-pass membrane protein</topology>
    </subcellularLocation>
</comment>
<dbReference type="InterPro" id="IPR012675">
    <property type="entry name" value="Beta-grasp_dom_sf"/>
</dbReference>
<evidence type="ECO:0000256" key="1">
    <source>
        <dbReference type="ARBA" id="ARBA00004651"/>
    </source>
</evidence>
<name>A0A4U1JGP1_9BACT</name>
<feature type="domain" description="2Fe-2S ferredoxin-type" evidence="5">
    <location>
        <begin position="2"/>
        <end position="96"/>
    </location>
</feature>
<feature type="domain" description="Guanylate cyclase" evidence="4">
    <location>
        <begin position="123"/>
        <end position="255"/>
    </location>
</feature>
<dbReference type="InterPro" id="IPR001054">
    <property type="entry name" value="A/G_cyclase"/>
</dbReference>
<dbReference type="Proteomes" id="UP000309215">
    <property type="component" value="Unassembled WGS sequence"/>
</dbReference>
<dbReference type="SMART" id="SM00044">
    <property type="entry name" value="CYCc"/>
    <property type="match status" value="1"/>
</dbReference>
<dbReference type="GO" id="GO:0035556">
    <property type="term" value="P:intracellular signal transduction"/>
    <property type="evidence" value="ECO:0007669"/>
    <property type="project" value="InterPro"/>
</dbReference>
<dbReference type="PANTHER" id="PTHR43081:SF17">
    <property type="entry name" value="BLL5647 PROTEIN"/>
    <property type="match status" value="1"/>
</dbReference>
<dbReference type="Gene3D" id="3.30.70.1230">
    <property type="entry name" value="Nucleotide cyclase"/>
    <property type="match status" value="1"/>
</dbReference>
<protein>
    <submittedName>
        <fullName evidence="6">Adenylate/guanylate cyclase domain-containing protein</fullName>
    </submittedName>
</protein>
<comment type="caution">
    <text evidence="6">The sequence shown here is derived from an EMBL/GenBank/DDBJ whole genome shotgun (WGS) entry which is preliminary data.</text>
</comment>
<dbReference type="PROSITE" id="PS51085">
    <property type="entry name" value="2FE2S_FER_2"/>
    <property type="match status" value="1"/>
</dbReference>